<evidence type="ECO:0000313" key="2">
    <source>
        <dbReference type="Proteomes" id="UP000054630"/>
    </source>
</evidence>
<sequence length="141" mass="15955">MRKAVFNGFRFESSPLLCTISGGEKDSFSTPLALPVDNKRVQQVIPGTDRSFSSRSDFSTSGSLLIHLCRWKSSLANNLYSLLSNSLGKHFAQFLYIDAFRNRELAGCRRHRGRVGGFFVVVSMDRFRFFGTWLASNWCAE</sequence>
<organism evidence="1 2">
    <name type="scientific">Trichinella nelsoni</name>
    <dbReference type="NCBI Taxonomy" id="6336"/>
    <lineage>
        <taxon>Eukaryota</taxon>
        <taxon>Metazoa</taxon>
        <taxon>Ecdysozoa</taxon>
        <taxon>Nematoda</taxon>
        <taxon>Enoplea</taxon>
        <taxon>Dorylaimia</taxon>
        <taxon>Trichinellida</taxon>
        <taxon>Trichinellidae</taxon>
        <taxon>Trichinella</taxon>
    </lineage>
</organism>
<evidence type="ECO:0000313" key="1">
    <source>
        <dbReference type="EMBL" id="KRX24059.1"/>
    </source>
</evidence>
<proteinExistence type="predicted"/>
<gene>
    <name evidence="1" type="ORF">T07_1646</name>
</gene>
<dbReference type="Proteomes" id="UP000054630">
    <property type="component" value="Unassembled WGS sequence"/>
</dbReference>
<dbReference type="AlphaFoldDB" id="A0A0V0SBF0"/>
<dbReference type="EMBL" id="JYDL01000020">
    <property type="protein sequence ID" value="KRX24059.1"/>
    <property type="molecule type" value="Genomic_DNA"/>
</dbReference>
<accession>A0A0V0SBF0</accession>
<reference evidence="1 2" key="1">
    <citation type="submission" date="2015-01" db="EMBL/GenBank/DDBJ databases">
        <title>Evolution of Trichinella species and genotypes.</title>
        <authorList>
            <person name="Korhonen P.K."/>
            <person name="Edoardo P."/>
            <person name="Giuseppe L.R."/>
            <person name="Gasser R.B."/>
        </authorList>
    </citation>
    <scope>NUCLEOTIDE SEQUENCE [LARGE SCALE GENOMIC DNA]</scope>
    <source>
        <strain evidence="1">ISS37</strain>
    </source>
</reference>
<name>A0A0V0SBF0_9BILA</name>
<protein>
    <submittedName>
        <fullName evidence="1">Uncharacterized protein</fullName>
    </submittedName>
</protein>
<comment type="caution">
    <text evidence="1">The sequence shown here is derived from an EMBL/GenBank/DDBJ whole genome shotgun (WGS) entry which is preliminary data.</text>
</comment>
<keyword evidence="2" id="KW-1185">Reference proteome</keyword>